<dbReference type="PANTHER" id="PTHR34721:SF11">
    <property type="entry name" value="ACTIVIN_RECP DOMAIN-CONTAINING PROTEIN"/>
    <property type="match status" value="1"/>
</dbReference>
<keyword evidence="2" id="KW-1185">Reference proteome</keyword>
<dbReference type="AlphaFoldDB" id="A0AA36GTW6"/>
<dbReference type="PANTHER" id="PTHR34721">
    <property type="entry name" value="PROTEIN CBG09734"/>
    <property type="match status" value="1"/>
</dbReference>
<evidence type="ECO:0000313" key="1">
    <source>
        <dbReference type="EMBL" id="CAJ0598076.1"/>
    </source>
</evidence>
<dbReference type="InterPro" id="IPR045860">
    <property type="entry name" value="Snake_toxin-like_sf"/>
</dbReference>
<evidence type="ECO:0000313" key="2">
    <source>
        <dbReference type="Proteomes" id="UP001176961"/>
    </source>
</evidence>
<protein>
    <submittedName>
        <fullName evidence="1">Uncharacterized protein</fullName>
    </submittedName>
</protein>
<proteinExistence type="predicted"/>
<dbReference type="EMBL" id="CATQJL010000223">
    <property type="protein sequence ID" value="CAJ0598076.1"/>
    <property type="molecule type" value="Genomic_DNA"/>
</dbReference>
<organism evidence="1 2">
    <name type="scientific">Cylicocyclus nassatus</name>
    <name type="common">Nematode worm</name>
    <dbReference type="NCBI Taxonomy" id="53992"/>
    <lineage>
        <taxon>Eukaryota</taxon>
        <taxon>Metazoa</taxon>
        <taxon>Ecdysozoa</taxon>
        <taxon>Nematoda</taxon>
        <taxon>Chromadorea</taxon>
        <taxon>Rhabditida</taxon>
        <taxon>Rhabditina</taxon>
        <taxon>Rhabditomorpha</taxon>
        <taxon>Strongyloidea</taxon>
        <taxon>Strongylidae</taxon>
        <taxon>Cylicocyclus</taxon>
    </lineage>
</organism>
<comment type="caution">
    <text evidence="1">The sequence shown here is derived from an EMBL/GenBank/DDBJ whole genome shotgun (WGS) entry which is preliminary data.</text>
</comment>
<sequence length="102" mass="11388">MFSFVFVVLLVAIIAHTQALECYQGLEHGFPPPSRRLCPPGTRYCFTRTSTTESKQIISTLYSCGTFADCKKKGCETRKLNPPNYARYVKMCCCASDGCNKS</sequence>
<reference evidence="1" key="1">
    <citation type="submission" date="2023-07" db="EMBL/GenBank/DDBJ databases">
        <authorList>
            <consortium name="CYATHOMIX"/>
        </authorList>
    </citation>
    <scope>NUCLEOTIDE SEQUENCE</scope>
    <source>
        <strain evidence="1">N/A</strain>
    </source>
</reference>
<dbReference type="SUPFAM" id="SSF57302">
    <property type="entry name" value="Snake toxin-like"/>
    <property type="match status" value="1"/>
</dbReference>
<gene>
    <name evidence="1" type="ORF">CYNAS_LOCUS10059</name>
</gene>
<name>A0AA36GTW6_CYLNA</name>
<dbReference type="Proteomes" id="UP001176961">
    <property type="component" value="Unassembled WGS sequence"/>
</dbReference>
<accession>A0AA36GTW6</accession>